<reference evidence="8 9" key="1">
    <citation type="journal article" date="2016" name="Nat. Commun.">
        <title>Extremotolerant tardigrade genome and improved radiotolerance of human cultured cells by tardigrade-unique protein.</title>
        <authorList>
            <person name="Hashimoto T."/>
            <person name="Horikawa D.D."/>
            <person name="Saito Y."/>
            <person name="Kuwahara H."/>
            <person name="Kozuka-Hata H."/>
            <person name="Shin-I T."/>
            <person name="Minakuchi Y."/>
            <person name="Ohishi K."/>
            <person name="Motoyama A."/>
            <person name="Aizu T."/>
            <person name="Enomoto A."/>
            <person name="Kondo K."/>
            <person name="Tanaka S."/>
            <person name="Hara Y."/>
            <person name="Koshikawa S."/>
            <person name="Sagara H."/>
            <person name="Miura T."/>
            <person name="Yokobori S."/>
            <person name="Miyagawa K."/>
            <person name="Suzuki Y."/>
            <person name="Kubo T."/>
            <person name="Oyama M."/>
            <person name="Kohara Y."/>
            <person name="Fujiyama A."/>
            <person name="Arakawa K."/>
            <person name="Katayama T."/>
            <person name="Toyoda A."/>
            <person name="Kunieda T."/>
        </authorList>
    </citation>
    <scope>NUCLEOTIDE SEQUENCE [LARGE SCALE GENOMIC DNA]</scope>
    <source>
        <strain evidence="8 9">YOKOZUNA-1</strain>
    </source>
</reference>
<evidence type="ECO:0000256" key="6">
    <source>
        <dbReference type="SAM" id="MobiDB-lite"/>
    </source>
</evidence>
<evidence type="ECO:0000256" key="2">
    <source>
        <dbReference type="ARBA" id="ARBA00006503"/>
    </source>
</evidence>
<proteinExistence type="inferred from homology"/>
<feature type="domain" description="Homeobox" evidence="7">
    <location>
        <begin position="153"/>
        <end position="201"/>
    </location>
</feature>
<evidence type="ECO:0000256" key="5">
    <source>
        <dbReference type="RuleBase" id="RU000682"/>
    </source>
</evidence>
<feature type="compositionally biased region" description="Low complexity" evidence="6">
    <location>
        <begin position="59"/>
        <end position="70"/>
    </location>
</feature>
<evidence type="ECO:0000313" key="9">
    <source>
        <dbReference type="Proteomes" id="UP000186922"/>
    </source>
</evidence>
<dbReference type="AlphaFoldDB" id="A0A1D1VN80"/>
<dbReference type="Proteomes" id="UP000186922">
    <property type="component" value="Unassembled WGS sequence"/>
</dbReference>
<sequence length="224" mass="24612">MDSLLDPLYNSGTLGGDFAPSILHRNVGANMASLSSLSVAQHQHHGNNLALSSFAHVAPAASYPPSSSTSLLKTDKTHGTAYSSHAAAHGHRTSSTALHKPTSHHSASGKSNETAVVGKAADSQHLSDAESNADKKSGDPGEDSDDESKRKLKRQRRQRTHFTSQQLQDLEAVFARNRYPDMQTREEIAMWTTLTEPRVRVSYCVFLFLLQINRSLQKKWAFDF</sequence>
<feature type="compositionally biased region" description="Basic residues" evidence="6">
    <location>
        <begin position="150"/>
        <end position="160"/>
    </location>
</feature>
<comment type="subcellular location">
    <subcellularLocation>
        <location evidence="1 4 5">Nucleus</location>
    </subcellularLocation>
</comment>
<keyword evidence="4 5" id="KW-0371">Homeobox</keyword>
<name>A0A1D1VN80_RAMVA</name>
<dbReference type="PANTHER" id="PTHR45882">
    <property type="entry name" value="PITUITARY HOMEOBOX HOMOLOG PTX1"/>
    <property type="match status" value="1"/>
</dbReference>
<feature type="compositionally biased region" description="Basic and acidic residues" evidence="6">
    <location>
        <begin position="125"/>
        <end position="139"/>
    </location>
</feature>
<feature type="compositionally biased region" description="Polar residues" evidence="6">
    <location>
        <begin position="104"/>
        <end position="114"/>
    </location>
</feature>
<evidence type="ECO:0000313" key="8">
    <source>
        <dbReference type="EMBL" id="GAV00384.1"/>
    </source>
</evidence>
<dbReference type="SUPFAM" id="SSF46689">
    <property type="entry name" value="Homeodomain-like"/>
    <property type="match status" value="1"/>
</dbReference>
<evidence type="ECO:0000256" key="4">
    <source>
        <dbReference type="PROSITE-ProRule" id="PRU00108"/>
    </source>
</evidence>
<protein>
    <recommendedName>
        <fullName evidence="7">Homeobox domain-containing protein</fullName>
    </recommendedName>
</protein>
<evidence type="ECO:0000259" key="7">
    <source>
        <dbReference type="PROSITE" id="PS50071"/>
    </source>
</evidence>
<dbReference type="GO" id="GO:0000978">
    <property type="term" value="F:RNA polymerase II cis-regulatory region sequence-specific DNA binding"/>
    <property type="evidence" value="ECO:0007669"/>
    <property type="project" value="TreeGrafter"/>
</dbReference>
<keyword evidence="4 5" id="KW-0539">Nucleus</keyword>
<dbReference type="Gene3D" id="1.10.10.60">
    <property type="entry name" value="Homeodomain-like"/>
    <property type="match status" value="1"/>
</dbReference>
<keyword evidence="9" id="KW-1185">Reference proteome</keyword>
<dbReference type="GO" id="GO:0009653">
    <property type="term" value="P:anatomical structure morphogenesis"/>
    <property type="evidence" value="ECO:0007669"/>
    <property type="project" value="TreeGrafter"/>
</dbReference>
<evidence type="ECO:0000256" key="3">
    <source>
        <dbReference type="ARBA" id="ARBA00022473"/>
    </source>
</evidence>
<dbReference type="EMBL" id="BDGG01000006">
    <property type="protein sequence ID" value="GAV00384.1"/>
    <property type="molecule type" value="Genomic_DNA"/>
</dbReference>
<dbReference type="PANTHER" id="PTHR45882:SF3">
    <property type="entry name" value="PITUITARY HOMEOBOX HOMOLOG PTX1"/>
    <property type="match status" value="1"/>
</dbReference>
<comment type="similarity">
    <text evidence="2">Belongs to the paired homeobox family. Bicoid subfamily.</text>
</comment>
<dbReference type="CDD" id="cd00086">
    <property type="entry name" value="homeodomain"/>
    <property type="match status" value="1"/>
</dbReference>
<dbReference type="InterPro" id="IPR009057">
    <property type="entry name" value="Homeodomain-like_sf"/>
</dbReference>
<evidence type="ECO:0000256" key="1">
    <source>
        <dbReference type="ARBA" id="ARBA00004123"/>
    </source>
</evidence>
<comment type="caution">
    <text evidence="8">The sequence shown here is derived from an EMBL/GenBank/DDBJ whole genome shotgun (WGS) entry which is preliminary data.</text>
</comment>
<keyword evidence="4 5" id="KW-0238">DNA-binding</keyword>
<gene>
    <name evidence="8" type="primary">RvY_11242</name>
    <name evidence="8" type="synonym">RvY_11242.1</name>
    <name evidence="8" type="ORF">RvY_11242-1</name>
</gene>
<dbReference type="PROSITE" id="PS50071">
    <property type="entry name" value="HOMEOBOX_2"/>
    <property type="match status" value="1"/>
</dbReference>
<organism evidence="8 9">
    <name type="scientific">Ramazzottius varieornatus</name>
    <name type="common">Water bear</name>
    <name type="synonym">Tardigrade</name>
    <dbReference type="NCBI Taxonomy" id="947166"/>
    <lineage>
        <taxon>Eukaryota</taxon>
        <taxon>Metazoa</taxon>
        <taxon>Ecdysozoa</taxon>
        <taxon>Tardigrada</taxon>
        <taxon>Eutardigrada</taxon>
        <taxon>Parachela</taxon>
        <taxon>Hypsibioidea</taxon>
        <taxon>Ramazzottiidae</taxon>
        <taxon>Ramazzottius</taxon>
    </lineage>
</organism>
<dbReference type="GO" id="GO:0005634">
    <property type="term" value="C:nucleus"/>
    <property type="evidence" value="ECO:0007669"/>
    <property type="project" value="UniProtKB-SubCell"/>
</dbReference>
<accession>A0A1D1VN80</accession>
<feature type="region of interest" description="Disordered" evidence="6">
    <location>
        <begin position="59"/>
        <end position="165"/>
    </location>
</feature>
<dbReference type="SMART" id="SM00389">
    <property type="entry name" value="HOX"/>
    <property type="match status" value="1"/>
</dbReference>
<dbReference type="OrthoDB" id="6159439at2759"/>
<feature type="DNA-binding region" description="Homeobox" evidence="4">
    <location>
        <begin position="155"/>
        <end position="202"/>
    </location>
</feature>
<dbReference type="Pfam" id="PF00046">
    <property type="entry name" value="Homeodomain"/>
    <property type="match status" value="1"/>
</dbReference>
<dbReference type="STRING" id="947166.A0A1D1VN80"/>
<dbReference type="InterPro" id="IPR001356">
    <property type="entry name" value="HD"/>
</dbReference>
<dbReference type="GO" id="GO:0000981">
    <property type="term" value="F:DNA-binding transcription factor activity, RNA polymerase II-specific"/>
    <property type="evidence" value="ECO:0007669"/>
    <property type="project" value="TreeGrafter"/>
</dbReference>
<keyword evidence="3" id="KW-0217">Developmental protein</keyword>